<accession>A0AAU0F6B7</accession>
<gene>
    <name evidence="2" type="ORF">BPO_2268</name>
</gene>
<name>A0AAU0F6B7_9FLAO</name>
<protein>
    <recommendedName>
        <fullName evidence="1">Tail specific protease domain-containing protein</fullName>
    </recommendedName>
</protein>
<organism evidence="2 3">
    <name type="scientific">Bergeyella porcorum</name>
    <dbReference type="NCBI Taxonomy" id="1735111"/>
    <lineage>
        <taxon>Bacteria</taxon>
        <taxon>Pseudomonadati</taxon>
        <taxon>Bacteroidota</taxon>
        <taxon>Flavobacteriia</taxon>
        <taxon>Flavobacteriales</taxon>
        <taxon>Weeksellaceae</taxon>
        <taxon>Bergeyella</taxon>
    </lineage>
</organism>
<dbReference type="Pfam" id="PF03572">
    <property type="entry name" value="Peptidase_S41"/>
    <property type="match status" value="1"/>
</dbReference>
<dbReference type="GO" id="GO:0006508">
    <property type="term" value="P:proteolysis"/>
    <property type="evidence" value="ECO:0007669"/>
    <property type="project" value="InterPro"/>
</dbReference>
<dbReference type="RefSeq" id="WP_327984231.1">
    <property type="nucleotide sequence ID" value="NZ_CP136426.1"/>
</dbReference>
<feature type="domain" description="Tail specific protease" evidence="1">
    <location>
        <begin position="247"/>
        <end position="468"/>
    </location>
</feature>
<reference evidence="2" key="1">
    <citation type="submission" date="2023-10" db="EMBL/GenBank/DDBJ databases">
        <title>Characterization and whole genome sequencing of a novel strain of Bergeyella porcorum QD2021 isolated from pig.</title>
        <authorList>
            <person name="Liu G."/>
            <person name="Chen C."/>
            <person name="Han X."/>
        </authorList>
    </citation>
    <scope>NUCLEOTIDE SEQUENCE</scope>
    <source>
        <strain evidence="2">QD2021</strain>
    </source>
</reference>
<keyword evidence="3" id="KW-1185">Reference proteome</keyword>
<dbReference type="GO" id="GO:0008236">
    <property type="term" value="F:serine-type peptidase activity"/>
    <property type="evidence" value="ECO:0007669"/>
    <property type="project" value="InterPro"/>
</dbReference>
<dbReference type="EMBL" id="CP136426">
    <property type="protein sequence ID" value="WOC52915.1"/>
    <property type="molecule type" value="Genomic_DNA"/>
</dbReference>
<dbReference type="KEGG" id="bpor:BPO_2268"/>
<proteinExistence type="predicted"/>
<dbReference type="SUPFAM" id="SSF52096">
    <property type="entry name" value="ClpP/crotonase"/>
    <property type="match status" value="1"/>
</dbReference>
<dbReference type="Gene3D" id="3.90.226.10">
    <property type="entry name" value="2-enoyl-CoA Hydratase, Chain A, domain 1"/>
    <property type="match status" value="1"/>
</dbReference>
<sequence>MKIVIKILLIIISTQTVFSQNFGEFPKIKKEQLHRDLELLYQGLDRFHSGMYWYTPKDSVDLAFQNAKSKISDDLNILEFHKIIAPLVSLTREDHTDISLPKNIREETNKNENIRFFPLTVVFLGEKLYCIQNLSDNSEKIEMLEIEEINGETPKEIVFKIGNLFASDGYIKTVKFSDLRGFNFSKYYYYYYGVVENYNVKFKNIAEIVTINSLPISKINDHLKKYSNKSEEKINNEPLQFKVIDSKTAYIAIETFDNSRIKEGSKYKSLKKFLKNSFTKIKENDIKNLIVDISKNGGGTEGNEGLLYSYFGENYQKYTKVRVKTQKAVLDNGMDKPIMLKTFGFFERIFANKKMKDGSLERRSNIGLGLMAYKKEPKNKFKGDVYVIISPITYSGASEFSNMMYSRGLATFIGQETGGGYFGNTSGYSEELTLPNSKITISIPALQFVMNVEPKLPFGSGVKPHYEVIPTIKQFINNENVCLEYALKLINEKQ</sequence>
<dbReference type="InterPro" id="IPR029045">
    <property type="entry name" value="ClpP/crotonase-like_dom_sf"/>
</dbReference>
<evidence type="ECO:0000259" key="1">
    <source>
        <dbReference type="Pfam" id="PF03572"/>
    </source>
</evidence>
<dbReference type="Proteomes" id="UP001432059">
    <property type="component" value="Chromosome"/>
</dbReference>
<evidence type="ECO:0000313" key="3">
    <source>
        <dbReference type="Proteomes" id="UP001432059"/>
    </source>
</evidence>
<evidence type="ECO:0000313" key="2">
    <source>
        <dbReference type="EMBL" id="WOC52915.1"/>
    </source>
</evidence>
<dbReference type="InterPro" id="IPR005151">
    <property type="entry name" value="Tail-specific_protease"/>
</dbReference>
<dbReference type="AlphaFoldDB" id="A0AAU0F6B7"/>